<evidence type="ECO:0000256" key="2">
    <source>
        <dbReference type="ARBA" id="ARBA00022734"/>
    </source>
</evidence>
<comment type="caution">
    <text evidence="4">The sequence shown here is derived from an EMBL/GenBank/DDBJ whole genome shotgun (WGS) entry which is preliminary data.</text>
</comment>
<feature type="non-terminal residue" evidence="4">
    <location>
        <position position="164"/>
    </location>
</feature>
<reference evidence="4 5" key="1">
    <citation type="journal article" date="2023" name="Plants (Basel)">
        <title>Bridging the Gap: Combining Genomics and Transcriptomics Approaches to Understand Stylosanthes scabra, an Orphan Legume from the Brazilian Caatinga.</title>
        <authorList>
            <person name="Ferreira-Neto J.R.C."/>
            <person name="da Silva M.D."/>
            <person name="Binneck E."/>
            <person name="de Melo N.F."/>
            <person name="da Silva R.H."/>
            <person name="de Melo A.L.T.M."/>
            <person name="Pandolfi V."/>
            <person name="Bustamante F.O."/>
            <person name="Brasileiro-Vidal A.C."/>
            <person name="Benko-Iseppon A.M."/>
        </authorList>
    </citation>
    <scope>NUCLEOTIDE SEQUENCE [LARGE SCALE GENOMIC DNA]</scope>
    <source>
        <tissue evidence="4">Leaves</tissue>
    </source>
</reference>
<evidence type="ECO:0000313" key="5">
    <source>
        <dbReference type="Proteomes" id="UP001341840"/>
    </source>
</evidence>
<dbReference type="InterPro" id="IPR013320">
    <property type="entry name" value="ConA-like_dom_sf"/>
</dbReference>
<dbReference type="InterPro" id="IPR001220">
    <property type="entry name" value="Legume_lectin_dom"/>
</dbReference>
<comment type="similarity">
    <text evidence="1">Belongs to the leguminous lectin family.</text>
</comment>
<feature type="non-terminal residue" evidence="4">
    <location>
        <position position="1"/>
    </location>
</feature>
<keyword evidence="2" id="KW-0430">Lectin</keyword>
<evidence type="ECO:0000256" key="1">
    <source>
        <dbReference type="ARBA" id="ARBA00007606"/>
    </source>
</evidence>
<feature type="domain" description="Legume lectin" evidence="3">
    <location>
        <begin position="2"/>
        <end position="159"/>
    </location>
</feature>
<dbReference type="InterPro" id="IPR050258">
    <property type="entry name" value="Leguminous_Lectin"/>
</dbReference>
<dbReference type="PANTHER" id="PTHR32401">
    <property type="entry name" value="CONCANAVALIN A-LIKE LECTIN FAMILY PROTEIN"/>
    <property type="match status" value="1"/>
</dbReference>
<dbReference type="EMBL" id="JASCZI010281020">
    <property type="protein sequence ID" value="MED6227430.1"/>
    <property type="molecule type" value="Genomic_DNA"/>
</dbReference>
<dbReference type="Proteomes" id="UP001341840">
    <property type="component" value="Unassembled WGS sequence"/>
</dbReference>
<keyword evidence="5" id="KW-1185">Reference proteome</keyword>
<sequence length="164" mass="17793">SIEFKISRFSPGDPNISYKGQAGPRVGASELNNNVNYVSQVGSAVYSKELFLYESESGKQADFTTHFTFVIDTQGQSKYGAGLAFFLAPSGFQIPLNSAGGFLGLFNTSTSDSSQNQIVHVEFDSFSNPEWDPKTEHVGININSISSANYTAWNASRHSDDTAD</sequence>
<gene>
    <name evidence="4" type="ORF">PIB30_113415</name>
</gene>
<organism evidence="4 5">
    <name type="scientific">Stylosanthes scabra</name>
    <dbReference type="NCBI Taxonomy" id="79078"/>
    <lineage>
        <taxon>Eukaryota</taxon>
        <taxon>Viridiplantae</taxon>
        <taxon>Streptophyta</taxon>
        <taxon>Embryophyta</taxon>
        <taxon>Tracheophyta</taxon>
        <taxon>Spermatophyta</taxon>
        <taxon>Magnoliopsida</taxon>
        <taxon>eudicotyledons</taxon>
        <taxon>Gunneridae</taxon>
        <taxon>Pentapetalae</taxon>
        <taxon>rosids</taxon>
        <taxon>fabids</taxon>
        <taxon>Fabales</taxon>
        <taxon>Fabaceae</taxon>
        <taxon>Papilionoideae</taxon>
        <taxon>50 kb inversion clade</taxon>
        <taxon>dalbergioids sensu lato</taxon>
        <taxon>Dalbergieae</taxon>
        <taxon>Pterocarpus clade</taxon>
        <taxon>Stylosanthes</taxon>
    </lineage>
</organism>
<dbReference type="SUPFAM" id="SSF49899">
    <property type="entry name" value="Concanavalin A-like lectins/glucanases"/>
    <property type="match status" value="1"/>
</dbReference>
<dbReference type="Gene3D" id="2.60.120.200">
    <property type="match status" value="1"/>
</dbReference>
<name>A0ABU6ZZU3_9FABA</name>
<protein>
    <recommendedName>
        <fullName evidence="3">Legume lectin domain-containing protein</fullName>
    </recommendedName>
</protein>
<dbReference type="PANTHER" id="PTHR32401:SF47">
    <property type="entry name" value="LEGUME LECTIN DOMAIN-CONTAINING PROTEIN"/>
    <property type="match status" value="1"/>
</dbReference>
<proteinExistence type="inferred from homology"/>
<dbReference type="CDD" id="cd06899">
    <property type="entry name" value="lectin_legume_LecRK_Arcelin_ConA"/>
    <property type="match status" value="1"/>
</dbReference>
<dbReference type="Pfam" id="PF00139">
    <property type="entry name" value="Lectin_legB"/>
    <property type="match status" value="1"/>
</dbReference>
<evidence type="ECO:0000259" key="3">
    <source>
        <dbReference type="Pfam" id="PF00139"/>
    </source>
</evidence>
<evidence type="ECO:0000313" key="4">
    <source>
        <dbReference type="EMBL" id="MED6227430.1"/>
    </source>
</evidence>
<accession>A0ABU6ZZU3</accession>